<organism evidence="2 3">
    <name type="scientific">Tribolium castaneum</name>
    <name type="common">Red flour beetle</name>
    <dbReference type="NCBI Taxonomy" id="7070"/>
    <lineage>
        <taxon>Eukaryota</taxon>
        <taxon>Metazoa</taxon>
        <taxon>Ecdysozoa</taxon>
        <taxon>Arthropoda</taxon>
        <taxon>Hexapoda</taxon>
        <taxon>Insecta</taxon>
        <taxon>Pterygota</taxon>
        <taxon>Neoptera</taxon>
        <taxon>Endopterygota</taxon>
        <taxon>Coleoptera</taxon>
        <taxon>Polyphaga</taxon>
        <taxon>Cucujiformia</taxon>
        <taxon>Tenebrionidae</taxon>
        <taxon>Tenebrionidae incertae sedis</taxon>
        <taxon>Tribolium</taxon>
    </lineage>
</organism>
<evidence type="ECO:0000256" key="1">
    <source>
        <dbReference type="SAM" id="Coils"/>
    </source>
</evidence>
<dbReference type="HOGENOM" id="CLU_2136675_0_0_1"/>
<feature type="coiled-coil region" evidence="1">
    <location>
        <begin position="42"/>
        <end position="69"/>
    </location>
</feature>
<protein>
    <submittedName>
        <fullName evidence="2">Uncharacterized protein</fullName>
    </submittedName>
</protein>
<keyword evidence="1" id="KW-0175">Coiled coil</keyword>
<evidence type="ECO:0000313" key="2">
    <source>
        <dbReference type="EMBL" id="EFA13025.1"/>
    </source>
</evidence>
<evidence type="ECO:0000313" key="3">
    <source>
        <dbReference type="Proteomes" id="UP000007266"/>
    </source>
</evidence>
<name>D7EK77_TRICA</name>
<accession>D7EK77</accession>
<reference evidence="2 3" key="2">
    <citation type="journal article" date="2010" name="Nucleic Acids Res.">
        <title>BeetleBase in 2010: revisions to provide comprehensive genomic information for Tribolium castaneum.</title>
        <authorList>
            <person name="Kim H.S."/>
            <person name="Murphy T."/>
            <person name="Xia J."/>
            <person name="Caragea D."/>
            <person name="Park Y."/>
            <person name="Beeman R.W."/>
            <person name="Lorenzen M.D."/>
            <person name="Butcher S."/>
            <person name="Manak J.R."/>
            <person name="Brown S.J."/>
        </authorList>
    </citation>
    <scope>NUCLEOTIDE SEQUENCE [LARGE SCALE GENOMIC DNA]</scope>
    <source>
        <strain evidence="2 3">Georgia GA2</strain>
    </source>
</reference>
<dbReference type="PhylomeDB" id="D7EK77"/>
<reference evidence="2 3" key="1">
    <citation type="journal article" date="2008" name="Nature">
        <title>The genome of the model beetle and pest Tribolium castaneum.</title>
        <authorList>
            <consortium name="Tribolium Genome Sequencing Consortium"/>
            <person name="Richards S."/>
            <person name="Gibbs R.A."/>
            <person name="Weinstock G.M."/>
            <person name="Brown S.J."/>
            <person name="Denell R."/>
            <person name="Beeman R.W."/>
            <person name="Gibbs R."/>
            <person name="Beeman R.W."/>
            <person name="Brown S.J."/>
            <person name="Bucher G."/>
            <person name="Friedrich M."/>
            <person name="Grimmelikhuijzen C.J."/>
            <person name="Klingler M."/>
            <person name="Lorenzen M."/>
            <person name="Richards S."/>
            <person name="Roth S."/>
            <person name="Schroder R."/>
            <person name="Tautz D."/>
            <person name="Zdobnov E.M."/>
            <person name="Muzny D."/>
            <person name="Gibbs R.A."/>
            <person name="Weinstock G.M."/>
            <person name="Attaway T."/>
            <person name="Bell S."/>
            <person name="Buhay C.J."/>
            <person name="Chandrabose M.N."/>
            <person name="Chavez D."/>
            <person name="Clerk-Blankenburg K.P."/>
            <person name="Cree A."/>
            <person name="Dao M."/>
            <person name="Davis C."/>
            <person name="Chacko J."/>
            <person name="Dinh H."/>
            <person name="Dugan-Rocha S."/>
            <person name="Fowler G."/>
            <person name="Garner T.T."/>
            <person name="Garnes J."/>
            <person name="Gnirke A."/>
            <person name="Hawes A."/>
            <person name="Hernandez J."/>
            <person name="Hines S."/>
            <person name="Holder M."/>
            <person name="Hume J."/>
            <person name="Jhangiani S.N."/>
            <person name="Joshi V."/>
            <person name="Khan Z.M."/>
            <person name="Jackson L."/>
            <person name="Kovar C."/>
            <person name="Kowis A."/>
            <person name="Lee S."/>
            <person name="Lewis L.R."/>
            <person name="Margolis J."/>
            <person name="Morgan M."/>
            <person name="Nazareth L.V."/>
            <person name="Nguyen N."/>
            <person name="Okwuonu G."/>
            <person name="Parker D."/>
            <person name="Richards S."/>
            <person name="Ruiz S.J."/>
            <person name="Santibanez J."/>
            <person name="Savard J."/>
            <person name="Scherer S.E."/>
            <person name="Schneider B."/>
            <person name="Sodergren E."/>
            <person name="Tautz D."/>
            <person name="Vattahil S."/>
            <person name="Villasana D."/>
            <person name="White C.S."/>
            <person name="Wright R."/>
            <person name="Park Y."/>
            <person name="Beeman R.W."/>
            <person name="Lord J."/>
            <person name="Oppert B."/>
            <person name="Lorenzen M."/>
            <person name="Brown S."/>
            <person name="Wang L."/>
            <person name="Savard J."/>
            <person name="Tautz D."/>
            <person name="Richards S."/>
            <person name="Weinstock G."/>
            <person name="Gibbs R.A."/>
            <person name="Liu Y."/>
            <person name="Worley K."/>
            <person name="Weinstock G."/>
            <person name="Elsik C.G."/>
            <person name="Reese J.T."/>
            <person name="Elhaik E."/>
            <person name="Landan G."/>
            <person name="Graur D."/>
            <person name="Arensburger P."/>
            <person name="Atkinson P."/>
            <person name="Beeman R.W."/>
            <person name="Beidler J."/>
            <person name="Brown S.J."/>
            <person name="Demuth J.P."/>
            <person name="Drury D.W."/>
            <person name="Du Y.Z."/>
            <person name="Fujiwara H."/>
            <person name="Lorenzen M."/>
            <person name="Maselli V."/>
            <person name="Osanai M."/>
            <person name="Park Y."/>
            <person name="Robertson H.M."/>
            <person name="Tu Z."/>
            <person name="Wang J.J."/>
            <person name="Wang S."/>
            <person name="Richards S."/>
            <person name="Song H."/>
            <person name="Zhang L."/>
            <person name="Sodergren E."/>
            <person name="Werner D."/>
            <person name="Stanke M."/>
            <person name="Morgenstern B."/>
            <person name="Solovyev V."/>
            <person name="Kosarev P."/>
            <person name="Brown G."/>
            <person name="Chen H.C."/>
            <person name="Ermolaeva O."/>
            <person name="Hlavina W."/>
            <person name="Kapustin Y."/>
            <person name="Kiryutin B."/>
            <person name="Kitts P."/>
            <person name="Maglott D."/>
            <person name="Pruitt K."/>
            <person name="Sapojnikov V."/>
            <person name="Souvorov A."/>
            <person name="Mackey A.J."/>
            <person name="Waterhouse R.M."/>
            <person name="Wyder S."/>
            <person name="Zdobnov E.M."/>
            <person name="Zdobnov E.M."/>
            <person name="Wyder S."/>
            <person name="Kriventseva E.V."/>
            <person name="Kadowaki T."/>
            <person name="Bork P."/>
            <person name="Aranda M."/>
            <person name="Bao R."/>
            <person name="Beermann A."/>
            <person name="Berns N."/>
            <person name="Bolognesi R."/>
            <person name="Bonneton F."/>
            <person name="Bopp D."/>
            <person name="Brown S.J."/>
            <person name="Bucher G."/>
            <person name="Butts T."/>
            <person name="Chaumot A."/>
            <person name="Denell R.E."/>
            <person name="Ferrier D.E."/>
            <person name="Friedrich M."/>
            <person name="Gordon C.M."/>
            <person name="Jindra M."/>
            <person name="Klingler M."/>
            <person name="Lan Q."/>
            <person name="Lattorff H.M."/>
            <person name="Laudet V."/>
            <person name="von Levetsow C."/>
            <person name="Liu Z."/>
            <person name="Lutz R."/>
            <person name="Lynch J.A."/>
            <person name="da Fonseca R.N."/>
            <person name="Posnien N."/>
            <person name="Reuter R."/>
            <person name="Roth S."/>
            <person name="Savard J."/>
            <person name="Schinko J.B."/>
            <person name="Schmitt C."/>
            <person name="Schoppmeier M."/>
            <person name="Schroder R."/>
            <person name="Shippy T.D."/>
            <person name="Simonnet F."/>
            <person name="Marques-Souza H."/>
            <person name="Tautz D."/>
            <person name="Tomoyasu Y."/>
            <person name="Trauner J."/>
            <person name="Van der Zee M."/>
            <person name="Vervoort M."/>
            <person name="Wittkopp N."/>
            <person name="Wimmer E.A."/>
            <person name="Yang X."/>
            <person name="Jones A.K."/>
            <person name="Sattelle D.B."/>
            <person name="Ebert P.R."/>
            <person name="Nelson D."/>
            <person name="Scott J.G."/>
            <person name="Beeman R.W."/>
            <person name="Muthukrishnan S."/>
            <person name="Kramer K.J."/>
            <person name="Arakane Y."/>
            <person name="Beeman R.W."/>
            <person name="Zhu Q."/>
            <person name="Hogenkamp D."/>
            <person name="Dixit R."/>
            <person name="Oppert B."/>
            <person name="Jiang H."/>
            <person name="Zou Z."/>
            <person name="Marshall J."/>
            <person name="Elpidina E."/>
            <person name="Vinokurov K."/>
            <person name="Oppert C."/>
            <person name="Zou Z."/>
            <person name="Evans J."/>
            <person name="Lu Z."/>
            <person name="Zhao P."/>
            <person name="Sumathipala N."/>
            <person name="Altincicek B."/>
            <person name="Vilcinskas A."/>
            <person name="Williams M."/>
            <person name="Hultmark D."/>
            <person name="Hetru C."/>
            <person name="Jiang H."/>
            <person name="Grimmelikhuijzen C.J."/>
            <person name="Hauser F."/>
            <person name="Cazzamali G."/>
            <person name="Williamson M."/>
            <person name="Park Y."/>
            <person name="Li B."/>
            <person name="Tanaka Y."/>
            <person name="Predel R."/>
            <person name="Neupert S."/>
            <person name="Schachtner J."/>
            <person name="Verleyen P."/>
            <person name="Raible F."/>
            <person name="Bork P."/>
            <person name="Friedrich M."/>
            <person name="Walden K.K."/>
            <person name="Robertson H.M."/>
            <person name="Angeli S."/>
            <person name="Foret S."/>
            <person name="Bucher G."/>
            <person name="Schuetz S."/>
            <person name="Maleszka R."/>
            <person name="Wimmer E.A."/>
            <person name="Beeman R.W."/>
            <person name="Lorenzen M."/>
            <person name="Tomoyasu Y."/>
            <person name="Miller S.C."/>
            <person name="Grossmann D."/>
            <person name="Bucher G."/>
        </authorList>
    </citation>
    <scope>NUCLEOTIDE SEQUENCE [LARGE SCALE GENOMIC DNA]</scope>
    <source>
        <strain evidence="2 3">Georgia GA2</strain>
    </source>
</reference>
<proteinExistence type="predicted"/>
<dbReference type="AlphaFoldDB" id="D7EK77"/>
<sequence>MNAKYKILDGKADNIIATIPHTIESELHKRHLNMNFDIDNKWKKIMNNLNEKNKRIKKLEERFEGIDSIKIKLEIISKRFEAGNTGITTWECTYVKEKESNIRMKAMKKKVQR</sequence>
<dbReference type="InParanoid" id="D7EK77"/>
<dbReference type="Proteomes" id="UP000007266">
    <property type="component" value="Unassembled WGS sequence"/>
</dbReference>
<dbReference type="EMBL" id="KQ971387">
    <property type="protein sequence ID" value="EFA13025.1"/>
    <property type="molecule type" value="Genomic_DNA"/>
</dbReference>
<gene>
    <name evidence="2" type="primary">GLEAN_11491</name>
    <name evidence="2" type="ORF">TcasGA2_TC011491</name>
</gene>
<keyword evidence="3" id="KW-1185">Reference proteome</keyword>